<dbReference type="InterPro" id="IPR046848">
    <property type="entry name" value="E_motif"/>
</dbReference>
<dbReference type="OrthoDB" id="185373at2759"/>
<dbReference type="EMBL" id="LFYR01000176">
    <property type="protein sequence ID" value="KMZ75394.1"/>
    <property type="molecule type" value="Genomic_DNA"/>
</dbReference>
<dbReference type="OMA" id="QLIMQMP"/>
<accession>A0A0K9Q2G7</accession>
<evidence type="ECO:0000313" key="4">
    <source>
        <dbReference type="Proteomes" id="UP000036987"/>
    </source>
</evidence>
<protein>
    <submittedName>
        <fullName evidence="3">Pentatricopeptide repeat-containing protein</fullName>
    </submittedName>
</protein>
<name>A0A0K9Q2G7_ZOSMR</name>
<dbReference type="InterPro" id="IPR011990">
    <property type="entry name" value="TPR-like_helical_dom_sf"/>
</dbReference>
<dbReference type="Gene3D" id="1.25.40.10">
    <property type="entry name" value="Tetratricopeptide repeat domain"/>
    <property type="match status" value="4"/>
</dbReference>
<dbReference type="Pfam" id="PF01535">
    <property type="entry name" value="PPR"/>
    <property type="match status" value="5"/>
</dbReference>
<dbReference type="PANTHER" id="PTHR47926:SF545">
    <property type="entry name" value="PENTACOTRIPEPTIDE-REPEAT REGION OF PRORP DOMAIN-CONTAINING PROTEIN"/>
    <property type="match status" value="1"/>
</dbReference>
<dbReference type="GO" id="GO:0009451">
    <property type="term" value="P:RNA modification"/>
    <property type="evidence" value="ECO:0000318"/>
    <property type="project" value="GO_Central"/>
</dbReference>
<dbReference type="SUPFAM" id="SSF48452">
    <property type="entry name" value="TPR-like"/>
    <property type="match status" value="1"/>
</dbReference>
<dbReference type="InterPro" id="IPR002885">
    <property type="entry name" value="PPR_rpt"/>
</dbReference>
<evidence type="ECO:0000313" key="3">
    <source>
        <dbReference type="EMBL" id="KMZ75394.1"/>
    </source>
</evidence>
<sequence length="523" mass="58530">MSSFISALSSSTEKSSGLAIRSHVQNGRFREALSLYISSHKSGDRSDNIVVTAAIKACAQLSNMYLGSSLHTQMYKHGYSSDVYVGTSLVGFYSRLDGIQIARKVFDEMPVRNVVSWNTILAAYLKDGFLESARKVFDEMPIRDVISWNSMVSGYAKAGDMESAIILFREMPEKNPASWNSIICGWIDCGKIAFARDLFDQMHQKSTVSWVTMISGYTRSGDVDSAKSLFDQMDERDLFSWNAMITCYAQSGQPREAIELFNQMRKLYINGHLYPDKMTFSSIISACSQLGDLRFGLWIEGFMRDLQIELDEHLRTAFIDFYAKCGSIERASELFIGSSKRDLVSYSAMILGCGMNGKASDAIHLFDKMLDDDIVPNSVTFTGLLAAYRHAGLVEEGIRCFTSMWRDHKVAPSCNHYAIMVDLFGRVGRLDEAYRLIKSMPMQPHVGAWGALLLACRLHGNVKLGEIAAHNCFKLDPKASGYYVLLANIYAEAGEWDKAKRLREVMTEKGVSTSIGFSWVEFG</sequence>
<comment type="caution">
    <text evidence="3">The sequence shown here is derived from an EMBL/GenBank/DDBJ whole genome shotgun (WGS) entry which is preliminary data.</text>
</comment>
<feature type="repeat" description="PPR" evidence="2">
    <location>
        <begin position="206"/>
        <end position="236"/>
    </location>
</feature>
<dbReference type="PANTHER" id="PTHR47926">
    <property type="entry name" value="PENTATRICOPEPTIDE REPEAT-CONTAINING PROTEIN"/>
    <property type="match status" value="1"/>
</dbReference>
<reference evidence="4" key="1">
    <citation type="journal article" date="2016" name="Nature">
        <title>The genome of the seagrass Zostera marina reveals angiosperm adaptation to the sea.</title>
        <authorList>
            <person name="Olsen J.L."/>
            <person name="Rouze P."/>
            <person name="Verhelst B."/>
            <person name="Lin Y.-C."/>
            <person name="Bayer T."/>
            <person name="Collen J."/>
            <person name="Dattolo E."/>
            <person name="De Paoli E."/>
            <person name="Dittami S."/>
            <person name="Maumus F."/>
            <person name="Michel G."/>
            <person name="Kersting A."/>
            <person name="Lauritano C."/>
            <person name="Lohaus R."/>
            <person name="Toepel M."/>
            <person name="Tonon T."/>
            <person name="Vanneste K."/>
            <person name="Amirebrahimi M."/>
            <person name="Brakel J."/>
            <person name="Bostroem C."/>
            <person name="Chovatia M."/>
            <person name="Grimwood J."/>
            <person name="Jenkins J.W."/>
            <person name="Jueterbock A."/>
            <person name="Mraz A."/>
            <person name="Stam W.T."/>
            <person name="Tice H."/>
            <person name="Bornberg-Bauer E."/>
            <person name="Green P.J."/>
            <person name="Pearson G.A."/>
            <person name="Procaccini G."/>
            <person name="Duarte C.M."/>
            <person name="Schmutz J."/>
            <person name="Reusch T.B.H."/>
            <person name="Van de Peer Y."/>
        </authorList>
    </citation>
    <scope>NUCLEOTIDE SEQUENCE [LARGE SCALE GENOMIC DNA]</scope>
    <source>
        <strain evidence="4">cv. Finnish</strain>
    </source>
</reference>
<keyword evidence="1" id="KW-0677">Repeat</keyword>
<feature type="repeat" description="PPR" evidence="2">
    <location>
        <begin position="144"/>
        <end position="178"/>
    </location>
</feature>
<feature type="repeat" description="PPR" evidence="2">
    <location>
        <begin position="113"/>
        <end position="143"/>
    </location>
</feature>
<dbReference type="NCBIfam" id="TIGR00756">
    <property type="entry name" value="PPR"/>
    <property type="match status" value="6"/>
</dbReference>
<feature type="repeat" description="PPR" evidence="2">
    <location>
        <begin position="342"/>
        <end position="376"/>
    </location>
</feature>
<dbReference type="FunFam" id="1.25.40.10:FF:000442">
    <property type="entry name" value="Pentatricopeptide repeat-containing protein At3g49710"/>
    <property type="match status" value="1"/>
</dbReference>
<gene>
    <name evidence="3" type="ORF">ZOSMA_115G00290</name>
</gene>
<organism evidence="3 4">
    <name type="scientific">Zostera marina</name>
    <name type="common">Eelgrass</name>
    <dbReference type="NCBI Taxonomy" id="29655"/>
    <lineage>
        <taxon>Eukaryota</taxon>
        <taxon>Viridiplantae</taxon>
        <taxon>Streptophyta</taxon>
        <taxon>Embryophyta</taxon>
        <taxon>Tracheophyta</taxon>
        <taxon>Spermatophyta</taxon>
        <taxon>Magnoliopsida</taxon>
        <taxon>Liliopsida</taxon>
        <taxon>Zosteraceae</taxon>
        <taxon>Zostera</taxon>
    </lineage>
</organism>
<dbReference type="AlphaFoldDB" id="A0A0K9Q2G7"/>
<dbReference type="Proteomes" id="UP000036987">
    <property type="component" value="Unassembled WGS sequence"/>
</dbReference>
<evidence type="ECO:0000256" key="2">
    <source>
        <dbReference type="PROSITE-ProRule" id="PRU00708"/>
    </source>
</evidence>
<dbReference type="Pfam" id="PF13041">
    <property type="entry name" value="PPR_2"/>
    <property type="match status" value="2"/>
</dbReference>
<feature type="repeat" description="PPR" evidence="2">
    <location>
        <begin position="237"/>
        <end position="267"/>
    </location>
</feature>
<dbReference type="PROSITE" id="PS51375">
    <property type="entry name" value="PPR"/>
    <property type="match status" value="5"/>
</dbReference>
<dbReference type="Pfam" id="PF20431">
    <property type="entry name" value="E_motif"/>
    <property type="match status" value="1"/>
</dbReference>
<dbReference type="InterPro" id="IPR046960">
    <property type="entry name" value="PPR_At4g14850-like_plant"/>
</dbReference>
<dbReference type="GO" id="GO:0003723">
    <property type="term" value="F:RNA binding"/>
    <property type="evidence" value="ECO:0000318"/>
    <property type="project" value="GO_Central"/>
</dbReference>
<dbReference type="FunFam" id="1.25.40.10:FF:000090">
    <property type="entry name" value="Pentatricopeptide repeat-containing protein, chloroplastic"/>
    <property type="match status" value="1"/>
</dbReference>
<dbReference type="STRING" id="29655.A0A0K9Q2G7"/>
<proteinExistence type="predicted"/>
<evidence type="ECO:0000256" key="1">
    <source>
        <dbReference type="ARBA" id="ARBA00022737"/>
    </source>
</evidence>
<keyword evidence="4" id="KW-1185">Reference proteome</keyword>